<dbReference type="GO" id="GO:0005524">
    <property type="term" value="F:ATP binding"/>
    <property type="evidence" value="ECO:0007669"/>
    <property type="project" value="InterPro"/>
</dbReference>
<evidence type="ECO:0000259" key="1">
    <source>
        <dbReference type="PROSITE" id="PS51192"/>
    </source>
</evidence>
<dbReference type="InterPro" id="IPR000330">
    <property type="entry name" value="SNF2_N"/>
</dbReference>
<dbReference type="InterPro" id="IPR014001">
    <property type="entry name" value="Helicase_ATP-bd"/>
</dbReference>
<feature type="domain" description="Helicase ATP-binding" evidence="1">
    <location>
        <begin position="1"/>
        <end position="76"/>
    </location>
</feature>
<protein>
    <recommendedName>
        <fullName evidence="1">Helicase ATP-binding domain-containing protein</fullName>
    </recommendedName>
</protein>
<dbReference type="EMBL" id="KQ245902">
    <property type="protein sequence ID" value="KNC73227.1"/>
    <property type="molecule type" value="Genomic_DNA"/>
</dbReference>
<evidence type="ECO:0000313" key="3">
    <source>
        <dbReference type="Proteomes" id="UP000054560"/>
    </source>
</evidence>
<dbReference type="STRING" id="667725.A0A0L0F930"/>
<dbReference type="InterPro" id="IPR038718">
    <property type="entry name" value="SNF2-like_sf"/>
</dbReference>
<dbReference type="RefSeq" id="XP_014147129.1">
    <property type="nucleotide sequence ID" value="XM_014291654.1"/>
</dbReference>
<proteinExistence type="predicted"/>
<dbReference type="GO" id="GO:0015616">
    <property type="term" value="F:DNA translocase activity"/>
    <property type="evidence" value="ECO:0007669"/>
    <property type="project" value="TreeGrafter"/>
</dbReference>
<dbReference type="InterPro" id="IPR027417">
    <property type="entry name" value="P-loop_NTPase"/>
</dbReference>
<dbReference type="InterPro" id="IPR050496">
    <property type="entry name" value="SNF2_RAD54_helicase_repair"/>
</dbReference>
<sequence>MLVISYETFRLYADILCKKEVGMVICDEGHRLKNSQSQTYEALHALKTKKRIIVSGTPIQNDLTEYFSLLDFVNPGILGTS</sequence>
<name>A0A0L0F930_9EUKA</name>
<organism evidence="2 3">
    <name type="scientific">Sphaeroforma arctica JP610</name>
    <dbReference type="NCBI Taxonomy" id="667725"/>
    <lineage>
        <taxon>Eukaryota</taxon>
        <taxon>Ichthyosporea</taxon>
        <taxon>Ichthyophonida</taxon>
        <taxon>Sphaeroforma</taxon>
    </lineage>
</organism>
<dbReference type="PROSITE" id="PS51192">
    <property type="entry name" value="HELICASE_ATP_BIND_1"/>
    <property type="match status" value="1"/>
</dbReference>
<dbReference type="eggNOG" id="KOG0390">
    <property type="taxonomic scope" value="Eukaryota"/>
</dbReference>
<dbReference type="AlphaFoldDB" id="A0A0L0F930"/>
<evidence type="ECO:0000313" key="2">
    <source>
        <dbReference type="EMBL" id="KNC73227.1"/>
    </source>
</evidence>
<dbReference type="GO" id="GO:0005634">
    <property type="term" value="C:nucleus"/>
    <property type="evidence" value="ECO:0007669"/>
    <property type="project" value="TreeGrafter"/>
</dbReference>
<dbReference type="Gene3D" id="3.40.50.10810">
    <property type="entry name" value="Tandem AAA-ATPase domain"/>
    <property type="match status" value="1"/>
</dbReference>
<dbReference type="SUPFAM" id="SSF52540">
    <property type="entry name" value="P-loop containing nucleoside triphosphate hydrolases"/>
    <property type="match status" value="1"/>
</dbReference>
<accession>A0A0L0F930</accession>
<reference evidence="2 3" key="1">
    <citation type="submission" date="2011-02" db="EMBL/GenBank/DDBJ databases">
        <title>The Genome Sequence of Sphaeroforma arctica JP610.</title>
        <authorList>
            <consortium name="The Broad Institute Genome Sequencing Platform"/>
            <person name="Russ C."/>
            <person name="Cuomo C."/>
            <person name="Young S.K."/>
            <person name="Zeng Q."/>
            <person name="Gargeya S."/>
            <person name="Alvarado L."/>
            <person name="Berlin A."/>
            <person name="Chapman S.B."/>
            <person name="Chen Z."/>
            <person name="Freedman E."/>
            <person name="Gellesch M."/>
            <person name="Goldberg J."/>
            <person name="Griggs A."/>
            <person name="Gujja S."/>
            <person name="Heilman E."/>
            <person name="Heiman D."/>
            <person name="Howarth C."/>
            <person name="Mehta T."/>
            <person name="Neiman D."/>
            <person name="Pearson M."/>
            <person name="Roberts A."/>
            <person name="Saif S."/>
            <person name="Shea T."/>
            <person name="Shenoy N."/>
            <person name="Sisk P."/>
            <person name="Stolte C."/>
            <person name="Sykes S."/>
            <person name="White J."/>
            <person name="Yandava C."/>
            <person name="Burger G."/>
            <person name="Gray M.W."/>
            <person name="Holland P.W.H."/>
            <person name="King N."/>
            <person name="Lang F.B.F."/>
            <person name="Roger A.J."/>
            <person name="Ruiz-Trillo I."/>
            <person name="Haas B."/>
            <person name="Nusbaum C."/>
            <person name="Birren B."/>
        </authorList>
    </citation>
    <scope>NUCLEOTIDE SEQUENCE [LARGE SCALE GENOMIC DNA]</scope>
    <source>
        <strain evidence="2 3">JP610</strain>
    </source>
</reference>
<dbReference type="GO" id="GO:0007131">
    <property type="term" value="P:reciprocal meiotic recombination"/>
    <property type="evidence" value="ECO:0007669"/>
    <property type="project" value="TreeGrafter"/>
</dbReference>
<dbReference type="Pfam" id="PF00176">
    <property type="entry name" value="SNF2-rel_dom"/>
    <property type="match status" value="1"/>
</dbReference>
<gene>
    <name evidence="2" type="ORF">SARC_14213</name>
</gene>
<dbReference type="PANTHER" id="PTHR45629">
    <property type="entry name" value="SNF2/RAD54 FAMILY MEMBER"/>
    <property type="match status" value="1"/>
</dbReference>
<dbReference type="Proteomes" id="UP000054560">
    <property type="component" value="Unassembled WGS sequence"/>
</dbReference>
<keyword evidence="3" id="KW-1185">Reference proteome</keyword>
<dbReference type="PANTHER" id="PTHR45629:SF7">
    <property type="entry name" value="DNA EXCISION REPAIR PROTEIN ERCC-6-RELATED"/>
    <property type="match status" value="1"/>
</dbReference>
<dbReference type="OrthoDB" id="5857104at2759"/>
<dbReference type="GeneID" id="25914717"/>
<dbReference type="GO" id="GO:0045003">
    <property type="term" value="P:double-strand break repair via synthesis-dependent strand annealing"/>
    <property type="evidence" value="ECO:0007669"/>
    <property type="project" value="TreeGrafter"/>
</dbReference>